<feature type="transmembrane region" description="Helical" evidence="2">
    <location>
        <begin position="23"/>
        <end position="45"/>
    </location>
</feature>
<feature type="compositionally biased region" description="Basic and acidic residues" evidence="1">
    <location>
        <begin position="104"/>
        <end position="115"/>
    </location>
</feature>
<evidence type="ECO:0000313" key="3">
    <source>
        <dbReference type="EMBL" id="KAJ6239540.1"/>
    </source>
</evidence>
<proteinExistence type="predicted"/>
<protein>
    <recommendedName>
        <fullName evidence="5">EF-hand domain-containing protein</fullName>
    </recommendedName>
</protein>
<gene>
    <name evidence="3" type="ORF">M0813_25097</name>
</gene>
<feature type="compositionally biased region" description="Acidic residues" evidence="1">
    <location>
        <begin position="190"/>
        <end position="199"/>
    </location>
</feature>
<feature type="compositionally biased region" description="Basic residues" evidence="1">
    <location>
        <begin position="168"/>
        <end position="178"/>
    </location>
</feature>
<reference evidence="3" key="1">
    <citation type="submission" date="2022-08" db="EMBL/GenBank/DDBJ databases">
        <title>Novel sulfate-reducing endosymbionts in the free-living metamonad Anaeramoeba.</title>
        <authorList>
            <person name="Jerlstrom-Hultqvist J."/>
            <person name="Cepicka I."/>
            <person name="Gallot-Lavallee L."/>
            <person name="Salas-Leiva D."/>
            <person name="Curtis B.A."/>
            <person name="Zahonova K."/>
            <person name="Pipaliya S."/>
            <person name="Dacks J."/>
            <person name="Roger A.J."/>
        </authorList>
    </citation>
    <scope>NUCLEOTIDE SEQUENCE</scope>
    <source>
        <strain evidence="3">Schooner1</strain>
    </source>
</reference>
<feature type="compositionally biased region" description="Basic residues" evidence="1">
    <location>
        <begin position="123"/>
        <end position="135"/>
    </location>
</feature>
<dbReference type="Proteomes" id="UP001150062">
    <property type="component" value="Unassembled WGS sequence"/>
</dbReference>
<keyword evidence="2" id="KW-0812">Transmembrane</keyword>
<evidence type="ECO:0000313" key="4">
    <source>
        <dbReference type="Proteomes" id="UP001150062"/>
    </source>
</evidence>
<evidence type="ECO:0008006" key="5">
    <source>
        <dbReference type="Google" id="ProtNLM"/>
    </source>
</evidence>
<keyword evidence="4" id="KW-1185">Reference proteome</keyword>
<organism evidence="3 4">
    <name type="scientific">Anaeramoeba flamelloides</name>
    <dbReference type="NCBI Taxonomy" id="1746091"/>
    <lineage>
        <taxon>Eukaryota</taxon>
        <taxon>Metamonada</taxon>
        <taxon>Anaeramoebidae</taxon>
        <taxon>Anaeramoeba</taxon>
    </lineage>
</organism>
<keyword evidence="2" id="KW-1133">Transmembrane helix</keyword>
<name>A0ABQ8Y4N3_9EUKA</name>
<feature type="region of interest" description="Disordered" evidence="1">
    <location>
        <begin position="74"/>
        <end position="199"/>
    </location>
</feature>
<evidence type="ECO:0000256" key="2">
    <source>
        <dbReference type="SAM" id="Phobius"/>
    </source>
</evidence>
<evidence type="ECO:0000256" key="1">
    <source>
        <dbReference type="SAM" id="MobiDB-lite"/>
    </source>
</evidence>
<accession>A0ABQ8Y4N3</accession>
<sequence length="199" mass="23875">MAETTNYENYLCPTLTFRNYSNLYFIFSHFPTFIFTLMTVLYEWLKSPDGKHGKEVSNEDKENIQQIKSELQEALNQENTETQEEYESNFDQETDLEKRKQKKIEKFKEKEENTNKDPNSTTHSKKIKNLKKTNRKGFISYDEFNQRKDTEEFTQEIKTFSKSPQNPKSHKKKSKNKNNSKETKRTKDQNDEDDLFTEF</sequence>
<comment type="caution">
    <text evidence="3">The sequence shown here is derived from an EMBL/GenBank/DDBJ whole genome shotgun (WGS) entry which is preliminary data.</text>
</comment>
<dbReference type="EMBL" id="JAOAOG010000222">
    <property type="protein sequence ID" value="KAJ6239540.1"/>
    <property type="molecule type" value="Genomic_DNA"/>
</dbReference>
<keyword evidence="2" id="KW-0472">Membrane</keyword>
<feature type="compositionally biased region" description="Acidic residues" evidence="1">
    <location>
        <begin position="81"/>
        <end position="94"/>
    </location>
</feature>
<feature type="compositionally biased region" description="Basic and acidic residues" evidence="1">
    <location>
        <begin position="179"/>
        <end position="189"/>
    </location>
</feature>